<protein>
    <submittedName>
        <fullName evidence="2">Uncharacterized protein</fullName>
    </submittedName>
</protein>
<gene>
    <name evidence="2" type="ORF">NPIL_165071</name>
</gene>
<keyword evidence="3" id="KW-1185">Reference proteome</keyword>
<organism evidence="2 3">
    <name type="scientific">Nephila pilipes</name>
    <name type="common">Giant wood spider</name>
    <name type="synonym">Nephila maculata</name>
    <dbReference type="NCBI Taxonomy" id="299642"/>
    <lineage>
        <taxon>Eukaryota</taxon>
        <taxon>Metazoa</taxon>
        <taxon>Ecdysozoa</taxon>
        <taxon>Arthropoda</taxon>
        <taxon>Chelicerata</taxon>
        <taxon>Arachnida</taxon>
        <taxon>Araneae</taxon>
        <taxon>Araneomorphae</taxon>
        <taxon>Entelegynae</taxon>
        <taxon>Araneoidea</taxon>
        <taxon>Nephilidae</taxon>
        <taxon>Nephila</taxon>
    </lineage>
</organism>
<feature type="region of interest" description="Disordered" evidence="1">
    <location>
        <begin position="1"/>
        <end position="43"/>
    </location>
</feature>
<dbReference type="AlphaFoldDB" id="A0A8X6PME3"/>
<dbReference type="OrthoDB" id="6412675at2759"/>
<comment type="caution">
    <text evidence="2">The sequence shown here is derived from an EMBL/GenBank/DDBJ whole genome shotgun (WGS) entry which is preliminary data.</text>
</comment>
<proteinExistence type="predicted"/>
<evidence type="ECO:0000313" key="2">
    <source>
        <dbReference type="EMBL" id="GFT78543.1"/>
    </source>
</evidence>
<evidence type="ECO:0000313" key="3">
    <source>
        <dbReference type="Proteomes" id="UP000887013"/>
    </source>
</evidence>
<feature type="compositionally biased region" description="Polar residues" evidence="1">
    <location>
        <begin position="18"/>
        <end position="42"/>
    </location>
</feature>
<dbReference type="EMBL" id="BMAW01118207">
    <property type="protein sequence ID" value="GFT78543.1"/>
    <property type="molecule type" value="Genomic_DNA"/>
</dbReference>
<sequence>MGKQLNSLSHKRKRETASPGNKTRTTFTEENESLQQADSSPVNRKFSEVGAWALTKGLACIQWGIWKHRDGKGAYYAKSWMM</sequence>
<accession>A0A8X6PME3</accession>
<reference evidence="2" key="1">
    <citation type="submission" date="2020-08" db="EMBL/GenBank/DDBJ databases">
        <title>Multicomponent nature underlies the extraordinary mechanical properties of spider dragline silk.</title>
        <authorList>
            <person name="Kono N."/>
            <person name="Nakamura H."/>
            <person name="Mori M."/>
            <person name="Yoshida Y."/>
            <person name="Ohtoshi R."/>
            <person name="Malay A.D."/>
            <person name="Moran D.A.P."/>
            <person name="Tomita M."/>
            <person name="Numata K."/>
            <person name="Arakawa K."/>
        </authorList>
    </citation>
    <scope>NUCLEOTIDE SEQUENCE</scope>
</reference>
<name>A0A8X6PME3_NEPPI</name>
<evidence type="ECO:0000256" key="1">
    <source>
        <dbReference type="SAM" id="MobiDB-lite"/>
    </source>
</evidence>
<dbReference type="Proteomes" id="UP000887013">
    <property type="component" value="Unassembled WGS sequence"/>
</dbReference>